<dbReference type="AlphaFoldDB" id="A0A7U7PQN2"/>
<gene>
    <name evidence="7" type="ORF">RSIPO_03871</name>
</gene>
<keyword evidence="2" id="KW-0805">Transcription regulation</keyword>
<dbReference type="InterPro" id="IPR001647">
    <property type="entry name" value="HTH_TetR"/>
</dbReference>
<evidence type="ECO:0000259" key="6">
    <source>
        <dbReference type="PROSITE" id="PS50977"/>
    </source>
</evidence>
<evidence type="ECO:0000256" key="1">
    <source>
        <dbReference type="ARBA" id="ARBA00022491"/>
    </source>
</evidence>
<dbReference type="PRINTS" id="PR00455">
    <property type="entry name" value="HTHTETR"/>
</dbReference>
<reference evidence="7" key="2">
    <citation type="submission" date="2022-04" db="EMBL/GenBank/DDBJ databases">
        <title>Genomic draft of R. solanacearum strain IPO1609, a phylotype IIB1/biovar 2/race 3 strain isolated from potato in Europe.</title>
        <authorList>
            <person name="Boucher C."/>
            <person name="Carrere S."/>
            <person name="Dossat C."/>
            <person name="Elbaz M."/>
            <person name="Genin S."/>
            <person name="Gouzy J."/>
            <person name="Prior P."/>
            <person name="Segurens B."/>
            <person name="Wincker P."/>
        </authorList>
    </citation>
    <scope>NUCLEOTIDE SEQUENCE</scope>
    <source>
        <strain evidence="7">IPO1609</strain>
    </source>
</reference>
<keyword evidence="3 5" id="KW-0238">DNA-binding</keyword>
<keyword evidence="1" id="KW-0678">Repressor</keyword>
<evidence type="ECO:0000256" key="4">
    <source>
        <dbReference type="ARBA" id="ARBA00023163"/>
    </source>
</evidence>
<dbReference type="InterPro" id="IPR050109">
    <property type="entry name" value="HTH-type_TetR-like_transc_reg"/>
</dbReference>
<sequence length="230" mass="25250">MARQTRAGAAQTRARVIEAATEVFSERGLRAATLEDVAARAGVTRGAVYGHFSGKPLLVAAIIDGLRWPLDVGEDLADYPSHPRPLRQLHVQLSAQMARCQQTPPQWQAVMLVLRESGYAAWPKASSDHALHLQENAVARLGDVMRLARQRHQLRLDIEPDAAARCLHAVGIGILLGHAGKRVRGMRIDIPQCLRLFFEGIENTAEGPSDTPERHSRLALDGARHRAPRA</sequence>
<keyword evidence="8" id="KW-1185">Reference proteome</keyword>
<feature type="domain" description="HTH tetR-type" evidence="6">
    <location>
        <begin position="10"/>
        <end position="70"/>
    </location>
</feature>
<name>A0A7U7PQN2_RALSL</name>
<dbReference type="PROSITE" id="PS50977">
    <property type="entry name" value="HTH_TETR_2"/>
    <property type="match status" value="1"/>
</dbReference>
<dbReference type="InterPro" id="IPR036271">
    <property type="entry name" value="Tet_transcr_reg_TetR-rel_C_sf"/>
</dbReference>
<dbReference type="InterPro" id="IPR009057">
    <property type="entry name" value="Homeodomain-like_sf"/>
</dbReference>
<reference evidence="7" key="1">
    <citation type="submission" date="2014-11" db="EMBL/GenBank/DDBJ databases">
        <authorList>
            <person name="Genoscope - CEA"/>
        </authorList>
    </citation>
    <scope>NUCLEOTIDE SEQUENCE</scope>
    <source>
        <strain evidence="7">IPO1609</strain>
    </source>
</reference>
<proteinExistence type="predicted"/>
<evidence type="ECO:0000256" key="2">
    <source>
        <dbReference type="ARBA" id="ARBA00023015"/>
    </source>
</evidence>
<dbReference type="PANTHER" id="PTHR30055">
    <property type="entry name" value="HTH-TYPE TRANSCRIPTIONAL REGULATOR RUTR"/>
    <property type="match status" value="1"/>
</dbReference>
<dbReference type="PANTHER" id="PTHR30055:SF234">
    <property type="entry name" value="HTH-TYPE TRANSCRIPTIONAL REGULATOR BETI"/>
    <property type="match status" value="1"/>
</dbReference>
<dbReference type="GO" id="GO:0003700">
    <property type="term" value="F:DNA-binding transcription factor activity"/>
    <property type="evidence" value="ECO:0007669"/>
    <property type="project" value="TreeGrafter"/>
</dbReference>
<dbReference type="SUPFAM" id="SSF46689">
    <property type="entry name" value="Homeodomain-like"/>
    <property type="match status" value="1"/>
</dbReference>
<dbReference type="PROSITE" id="PS01081">
    <property type="entry name" value="HTH_TETR_1"/>
    <property type="match status" value="1"/>
</dbReference>
<dbReference type="GO" id="GO:0000976">
    <property type="term" value="F:transcription cis-regulatory region binding"/>
    <property type="evidence" value="ECO:0007669"/>
    <property type="project" value="TreeGrafter"/>
</dbReference>
<dbReference type="Gene3D" id="1.10.357.10">
    <property type="entry name" value="Tetracycline Repressor, domain 2"/>
    <property type="match status" value="1"/>
</dbReference>
<dbReference type="SUPFAM" id="SSF48498">
    <property type="entry name" value="Tetracyclin repressor-like, C-terminal domain"/>
    <property type="match status" value="1"/>
</dbReference>
<evidence type="ECO:0000256" key="3">
    <source>
        <dbReference type="ARBA" id="ARBA00023125"/>
    </source>
</evidence>
<organism evidence="7 8">
    <name type="scientific">Ralstonia solanacearum IPO1609</name>
    <dbReference type="NCBI Taxonomy" id="564066"/>
    <lineage>
        <taxon>Bacteria</taxon>
        <taxon>Pseudomonadati</taxon>
        <taxon>Pseudomonadota</taxon>
        <taxon>Betaproteobacteria</taxon>
        <taxon>Burkholderiales</taxon>
        <taxon>Burkholderiaceae</taxon>
        <taxon>Ralstonia</taxon>
        <taxon>Ralstonia solanacearum species complex</taxon>
    </lineage>
</organism>
<dbReference type="Pfam" id="PF00440">
    <property type="entry name" value="TetR_N"/>
    <property type="match status" value="1"/>
</dbReference>
<evidence type="ECO:0000313" key="8">
    <source>
        <dbReference type="Proteomes" id="UP000053470"/>
    </source>
</evidence>
<evidence type="ECO:0000313" key="7">
    <source>
        <dbReference type="EMBL" id="CEJ17167.1"/>
    </source>
</evidence>
<dbReference type="EMBL" id="LN651281">
    <property type="protein sequence ID" value="CEJ17167.1"/>
    <property type="molecule type" value="Genomic_DNA"/>
</dbReference>
<accession>A0A7U7PQN2</accession>
<protein>
    <recommendedName>
        <fullName evidence="6">HTH tetR-type domain-containing protein</fullName>
    </recommendedName>
</protein>
<feature type="DNA-binding region" description="H-T-H motif" evidence="5">
    <location>
        <begin position="33"/>
        <end position="52"/>
    </location>
</feature>
<keyword evidence="4" id="KW-0804">Transcription</keyword>
<evidence type="ECO:0000256" key="5">
    <source>
        <dbReference type="PROSITE-ProRule" id="PRU00335"/>
    </source>
</evidence>
<dbReference type="Proteomes" id="UP000053470">
    <property type="component" value="Unassembled WGS sequence"/>
</dbReference>
<dbReference type="RefSeq" id="WP_020957768.1">
    <property type="nucleotide sequence ID" value="NZ_LN651281.1"/>
</dbReference>
<dbReference type="InterPro" id="IPR023772">
    <property type="entry name" value="DNA-bd_HTH_TetR-type_CS"/>
</dbReference>